<dbReference type="InterPro" id="IPR050194">
    <property type="entry name" value="Glycosyltransferase_grp1"/>
</dbReference>
<accession>A0A9W6L9N6</accession>
<evidence type="ECO:0000313" key="2">
    <source>
        <dbReference type="EMBL" id="GLI36673.1"/>
    </source>
</evidence>
<dbReference type="Gene3D" id="3.40.50.2000">
    <property type="entry name" value="Glycogen Phosphorylase B"/>
    <property type="match status" value="2"/>
</dbReference>
<dbReference type="GO" id="GO:0016757">
    <property type="term" value="F:glycosyltransferase activity"/>
    <property type="evidence" value="ECO:0007669"/>
    <property type="project" value="InterPro"/>
</dbReference>
<dbReference type="PANTHER" id="PTHR45947:SF3">
    <property type="entry name" value="SULFOQUINOVOSYL TRANSFERASE SQD2"/>
    <property type="match status" value="1"/>
</dbReference>
<name>A0A9W6L9N6_9BACT</name>
<dbReference type="Proteomes" id="UP001144352">
    <property type="component" value="Unassembled WGS sequence"/>
</dbReference>
<dbReference type="Pfam" id="PF00534">
    <property type="entry name" value="Glycos_transf_1"/>
    <property type="match status" value="1"/>
</dbReference>
<evidence type="ECO:0000313" key="3">
    <source>
        <dbReference type="Proteomes" id="UP001144352"/>
    </source>
</evidence>
<dbReference type="CDD" id="cd03801">
    <property type="entry name" value="GT4_PimA-like"/>
    <property type="match status" value="1"/>
</dbReference>
<reference evidence="2" key="1">
    <citation type="submission" date="2022-12" db="EMBL/GenBank/DDBJ databases">
        <title>Reference genome sequencing for broad-spectrum identification of bacterial and archaeal isolates by mass spectrometry.</title>
        <authorList>
            <person name="Sekiguchi Y."/>
            <person name="Tourlousse D.M."/>
        </authorList>
    </citation>
    <scope>NUCLEOTIDE SEQUENCE</scope>
    <source>
        <strain evidence="2">H2</strain>
    </source>
</reference>
<sequence length="415" mass="47793">MAGARKTILFLSALDFKEKSIQVIRKTPEAFVASGWRVIHVVARDDSRYGNYSYERVIDPKGVEVCRFVMPMTRCYDSIKNKVLRTVFSKIRSYLSVFIIASIGFRLIKKNVVDVVYGYEVDGVLAANLLKAMGLIRGKVLVSRFQGTFFYSYLSSKRYLKALLNWDHFLALYLHADISIMTDDGTQGDKALMAIRSRNLENIRFWVNGVDQFEPDTNTFSTKWDIKETDTVMLTVCRLESWKRVERGIQVLSELVHRFGVKSIYYFIVGDGSQKQDLQKLASELRVSQQIVFVGAVPQNEVNFFLSRADFYISTYDYSNVGNPLLEAIRANKVIFTLNNGDTASWIQHFQNGFIYDIDSDFISDMATDIHKLLLEPEYISHIKNAIRNTEVKRLWTWQQRFEAEVNAITDLVVT</sequence>
<dbReference type="SUPFAM" id="SSF53756">
    <property type="entry name" value="UDP-Glycosyltransferase/glycogen phosphorylase"/>
    <property type="match status" value="1"/>
</dbReference>
<dbReference type="InterPro" id="IPR001296">
    <property type="entry name" value="Glyco_trans_1"/>
</dbReference>
<proteinExistence type="predicted"/>
<keyword evidence="3" id="KW-1185">Reference proteome</keyword>
<dbReference type="AlphaFoldDB" id="A0A9W6L9N6"/>
<gene>
    <name evidence="2" type="ORF">GHYDROH2_01740</name>
</gene>
<comment type="caution">
    <text evidence="2">The sequence shown here is derived from an EMBL/GenBank/DDBJ whole genome shotgun (WGS) entry which is preliminary data.</text>
</comment>
<organism evidence="2 3">
    <name type="scientific">Geobacter hydrogenophilus</name>
    <dbReference type="NCBI Taxonomy" id="40983"/>
    <lineage>
        <taxon>Bacteria</taxon>
        <taxon>Pseudomonadati</taxon>
        <taxon>Thermodesulfobacteriota</taxon>
        <taxon>Desulfuromonadia</taxon>
        <taxon>Geobacterales</taxon>
        <taxon>Geobacteraceae</taxon>
        <taxon>Geobacter</taxon>
    </lineage>
</organism>
<dbReference type="EMBL" id="BSDS01000001">
    <property type="protein sequence ID" value="GLI36673.1"/>
    <property type="molecule type" value="Genomic_DNA"/>
</dbReference>
<dbReference type="RefSeq" id="WP_214187094.1">
    <property type="nucleotide sequence ID" value="NZ_BSDS01000001.1"/>
</dbReference>
<protein>
    <recommendedName>
        <fullName evidence="1">Glycosyl transferase family 1 domain-containing protein</fullName>
    </recommendedName>
</protein>
<evidence type="ECO:0000259" key="1">
    <source>
        <dbReference type="Pfam" id="PF00534"/>
    </source>
</evidence>
<feature type="domain" description="Glycosyl transferase family 1" evidence="1">
    <location>
        <begin position="219"/>
        <end position="389"/>
    </location>
</feature>
<dbReference type="PANTHER" id="PTHR45947">
    <property type="entry name" value="SULFOQUINOVOSYL TRANSFERASE SQD2"/>
    <property type="match status" value="1"/>
</dbReference>